<dbReference type="InterPro" id="IPR014710">
    <property type="entry name" value="RmlC-like_jellyroll"/>
</dbReference>
<dbReference type="SUPFAM" id="SSF51182">
    <property type="entry name" value="RmlC-like cupins"/>
    <property type="match status" value="1"/>
</dbReference>
<dbReference type="EMBL" id="BJOU01000001">
    <property type="protein sequence ID" value="GED96836.1"/>
    <property type="molecule type" value="Genomic_DNA"/>
</dbReference>
<accession>A0A7I9UVJ3</accession>
<feature type="domain" description="DUF2249" evidence="3">
    <location>
        <begin position="9"/>
        <end position="78"/>
    </location>
</feature>
<evidence type="ECO:0000313" key="5">
    <source>
        <dbReference type="Proteomes" id="UP000444980"/>
    </source>
</evidence>
<dbReference type="InterPro" id="IPR018720">
    <property type="entry name" value="DUF2249"/>
</dbReference>
<dbReference type="GO" id="GO:0006355">
    <property type="term" value="P:regulation of DNA-templated transcription"/>
    <property type="evidence" value="ECO:0007669"/>
    <property type="project" value="InterPro"/>
</dbReference>
<dbReference type="InterPro" id="IPR011051">
    <property type="entry name" value="RmlC_Cupin_sf"/>
</dbReference>
<reference evidence="5" key="1">
    <citation type="submission" date="2019-06" db="EMBL/GenBank/DDBJ databases">
        <title>Gordonia isolated from sludge of a wastewater treatment plant.</title>
        <authorList>
            <person name="Tamura T."/>
            <person name="Aoyama K."/>
            <person name="Kang Y."/>
            <person name="Saito S."/>
            <person name="Akiyama N."/>
            <person name="Yazawa K."/>
            <person name="Gonoi T."/>
            <person name="Mikami Y."/>
        </authorList>
    </citation>
    <scope>NUCLEOTIDE SEQUENCE [LARGE SCALE GENOMIC DNA]</scope>
    <source>
        <strain evidence="5">NBRC 107697</strain>
    </source>
</reference>
<keyword evidence="5" id="KW-1185">Reference proteome</keyword>
<feature type="domain" description="AraC-type arabinose-binding/dimerisation" evidence="2">
    <location>
        <begin position="138"/>
        <end position="187"/>
    </location>
</feature>
<protein>
    <recommendedName>
        <fullName evidence="6">DUF2249 domain-containing protein</fullName>
    </recommendedName>
</protein>
<dbReference type="CDD" id="cd02208">
    <property type="entry name" value="cupin_RmlC-like"/>
    <property type="match status" value="1"/>
</dbReference>
<dbReference type="GO" id="GO:0003677">
    <property type="term" value="F:DNA binding"/>
    <property type="evidence" value="ECO:0007669"/>
    <property type="project" value="UniProtKB-KW"/>
</dbReference>
<evidence type="ECO:0008006" key="6">
    <source>
        <dbReference type="Google" id="ProtNLM"/>
    </source>
</evidence>
<name>A0A7I9UVJ3_9ACTN</name>
<evidence type="ECO:0000313" key="4">
    <source>
        <dbReference type="EMBL" id="GED96836.1"/>
    </source>
</evidence>
<dbReference type="Pfam" id="PF02311">
    <property type="entry name" value="AraC_binding"/>
    <property type="match status" value="1"/>
</dbReference>
<dbReference type="AlphaFoldDB" id="A0A7I9UVJ3"/>
<keyword evidence="1" id="KW-0238">DNA-binding</keyword>
<gene>
    <name evidence="4" type="ORF">nbrc107697_08750</name>
</gene>
<dbReference type="Pfam" id="PF10006">
    <property type="entry name" value="DUF2249"/>
    <property type="match status" value="1"/>
</dbReference>
<dbReference type="Gene3D" id="2.60.120.10">
    <property type="entry name" value="Jelly Rolls"/>
    <property type="match status" value="1"/>
</dbReference>
<dbReference type="Proteomes" id="UP000444980">
    <property type="component" value="Unassembled WGS sequence"/>
</dbReference>
<proteinExistence type="predicted"/>
<organism evidence="4 5">
    <name type="scientific">Gordonia crocea</name>
    <dbReference type="NCBI Taxonomy" id="589162"/>
    <lineage>
        <taxon>Bacteria</taxon>
        <taxon>Bacillati</taxon>
        <taxon>Actinomycetota</taxon>
        <taxon>Actinomycetes</taxon>
        <taxon>Mycobacteriales</taxon>
        <taxon>Gordoniaceae</taxon>
        <taxon>Gordonia</taxon>
    </lineage>
</organism>
<evidence type="ECO:0000259" key="3">
    <source>
        <dbReference type="Pfam" id="PF10006"/>
    </source>
</evidence>
<dbReference type="OrthoDB" id="8451629at2"/>
<dbReference type="InterPro" id="IPR003313">
    <property type="entry name" value="AraC-bd"/>
</dbReference>
<comment type="caution">
    <text evidence="4">The sequence shown here is derived from an EMBL/GenBank/DDBJ whole genome shotgun (WGS) entry which is preliminary data.</text>
</comment>
<sequence length="204" mass="22616">MAADSNAPVIDVREIPKPQRHPKIFALFDSLGAGEALILVNDHDPRHLHDEFDVERPGSYSWEYLVREKRDYRIRIGKTTSAALPRKLGNTTDLTQAPTDAADVAWKLELRDRHLDSNLIRLAPNGKIDTHTGGEVDVLIHVLAGSGTVGTEGEAVEVGAGDLLWLPRYSQRSFTAGPDGLSYLTVHNHREPSLTIEPFNADRR</sequence>
<dbReference type="RefSeq" id="WP_161926256.1">
    <property type="nucleotide sequence ID" value="NZ_BJOU01000001.1"/>
</dbReference>
<evidence type="ECO:0000256" key="1">
    <source>
        <dbReference type="ARBA" id="ARBA00023125"/>
    </source>
</evidence>
<evidence type="ECO:0000259" key="2">
    <source>
        <dbReference type="Pfam" id="PF02311"/>
    </source>
</evidence>